<evidence type="ECO:0000313" key="2">
    <source>
        <dbReference type="EMBL" id="KFG32951.1"/>
    </source>
</evidence>
<dbReference type="AlphaFoldDB" id="A0A086JLD3"/>
<proteinExistence type="predicted"/>
<sequence length="156" mass="17176">MKRQTSAVSASFAPHNATASPGTRRKNVPGSATDLRGLSGGNTARKNGQLRSTRRVVSTKARLHALNTTRQDSADGVRTLLLCRRGVASRKCGEKGDRRKSEEGDRKERRAPDRRNSRACEKRAQQRQREGRGSGSENLGTTGVNRCLHNEEPTRK</sequence>
<evidence type="ECO:0000313" key="3">
    <source>
        <dbReference type="Proteomes" id="UP000028828"/>
    </source>
</evidence>
<protein>
    <submittedName>
        <fullName evidence="2">Uncharacterized protein</fullName>
    </submittedName>
</protein>
<feature type="region of interest" description="Disordered" evidence="1">
    <location>
        <begin position="1"/>
        <end position="75"/>
    </location>
</feature>
<feature type="compositionally biased region" description="Basic and acidic residues" evidence="1">
    <location>
        <begin position="91"/>
        <end position="132"/>
    </location>
</feature>
<dbReference type="Proteomes" id="UP000028828">
    <property type="component" value="Unassembled WGS sequence"/>
</dbReference>
<comment type="caution">
    <text evidence="2">The sequence shown here is derived from an EMBL/GenBank/DDBJ whole genome shotgun (WGS) entry which is preliminary data.</text>
</comment>
<organism evidence="2 3">
    <name type="scientific">Toxoplasma gondii p89</name>
    <dbReference type="NCBI Taxonomy" id="943119"/>
    <lineage>
        <taxon>Eukaryota</taxon>
        <taxon>Sar</taxon>
        <taxon>Alveolata</taxon>
        <taxon>Apicomplexa</taxon>
        <taxon>Conoidasida</taxon>
        <taxon>Coccidia</taxon>
        <taxon>Eucoccidiorida</taxon>
        <taxon>Eimeriorina</taxon>
        <taxon>Sarcocystidae</taxon>
        <taxon>Toxoplasma</taxon>
    </lineage>
</organism>
<accession>A0A086JLD3</accession>
<gene>
    <name evidence="2" type="ORF">TGP89_266290</name>
</gene>
<dbReference type="EMBL" id="AEYI02001803">
    <property type="protein sequence ID" value="KFG32951.1"/>
    <property type="molecule type" value="Genomic_DNA"/>
</dbReference>
<feature type="compositionally biased region" description="Polar residues" evidence="1">
    <location>
        <begin position="135"/>
        <end position="144"/>
    </location>
</feature>
<dbReference type="VEuPathDB" id="ToxoDB:TGP89_266290"/>
<name>A0A086JLD3_TOXGO</name>
<reference evidence="2 3" key="1">
    <citation type="submission" date="2014-03" db="EMBL/GenBank/DDBJ databases">
        <authorList>
            <person name="Sibley D."/>
            <person name="Venepally P."/>
            <person name="Karamycheva S."/>
            <person name="Hadjithomas M."/>
            <person name="Khan A."/>
            <person name="Brunk B."/>
            <person name="Roos D."/>
            <person name="Caler E."/>
            <person name="Lorenzi H."/>
        </authorList>
    </citation>
    <scope>NUCLEOTIDE SEQUENCE [LARGE SCALE GENOMIC DNA]</scope>
    <source>
        <strain evidence="3">p89</strain>
    </source>
</reference>
<evidence type="ECO:0000256" key="1">
    <source>
        <dbReference type="SAM" id="MobiDB-lite"/>
    </source>
</evidence>
<feature type="region of interest" description="Disordered" evidence="1">
    <location>
        <begin position="88"/>
        <end position="156"/>
    </location>
</feature>
<feature type="compositionally biased region" description="Polar residues" evidence="1">
    <location>
        <begin position="41"/>
        <end position="51"/>
    </location>
</feature>